<feature type="compositionally biased region" description="Low complexity" evidence="8">
    <location>
        <begin position="278"/>
        <end position="288"/>
    </location>
</feature>
<feature type="compositionally biased region" description="Polar residues" evidence="8">
    <location>
        <begin position="2348"/>
        <end position="2382"/>
    </location>
</feature>
<feature type="compositionally biased region" description="Pro residues" evidence="8">
    <location>
        <begin position="1522"/>
        <end position="1531"/>
    </location>
</feature>
<dbReference type="GeneID" id="95982434"/>
<keyword evidence="7" id="KW-0472">Membrane</keyword>
<dbReference type="EMBL" id="JBBXJM010000001">
    <property type="protein sequence ID" value="KAL1413616.1"/>
    <property type="molecule type" value="Genomic_DNA"/>
</dbReference>
<evidence type="ECO:0000256" key="5">
    <source>
        <dbReference type="ARBA" id="ARBA00022892"/>
    </source>
</evidence>
<feature type="compositionally biased region" description="Low complexity" evidence="8">
    <location>
        <begin position="1768"/>
        <end position="1785"/>
    </location>
</feature>
<evidence type="ECO:0000313" key="12">
    <source>
        <dbReference type="Proteomes" id="UP001565368"/>
    </source>
</evidence>
<feature type="compositionally biased region" description="Pro residues" evidence="8">
    <location>
        <begin position="2599"/>
        <end position="2619"/>
    </location>
</feature>
<evidence type="ECO:0000259" key="9">
    <source>
        <dbReference type="Pfam" id="PF12931"/>
    </source>
</evidence>
<dbReference type="Pfam" id="PF12931">
    <property type="entry name" value="TPR_Sec16"/>
    <property type="match status" value="1"/>
</dbReference>
<feature type="region of interest" description="Disordered" evidence="8">
    <location>
        <begin position="2441"/>
        <end position="2689"/>
    </location>
</feature>
<feature type="region of interest" description="Disordered" evidence="8">
    <location>
        <begin position="242"/>
        <end position="311"/>
    </location>
</feature>
<feature type="compositionally biased region" description="Basic and acidic residues" evidence="8">
    <location>
        <begin position="115"/>
        <end position="130"/>
    </location>
</feature>
<feature type="domain" description="Sec16 central conserved" evidence="10">
    <location>
        <begin position="1853"/>
        <end position="1984"/>
    </location>
</feature>
<feature type="compositionally biased region" description="Low complexity" evidence="8">
    <location>
        <begin position="1684"/>
        <end position="1702"/>
    </location>
</feature>
<feature type="compositionally biased region" description="Pro residues" evidence="8">
    <location>
        <begin position="1335"/>
        <end position="1354"/>
    </location>
</feature>
<dbReference type="InterPro" id="IPR024298">
    <property type="entry name" value="Sec16_Sec23-bd"/>
</dbReference>
<feature type="compositionally biased region" description="Low complexity" evidence="8">
    <location>
        <begin position="1063"/>
        <end position="1080"/>
    </location>
</feature>
<comment type="similarity">
    <text evidence="2 7">Belongs to the SEC16 family.</text>
</comment>
<sequence length="2689" mass="276460">MSAPTNAPAAAKAAGGSKPLAASSPPKTSHSPPPPSTAGNPQAASTSASSAKNKKKKAKQKAKAQAAKQAAAAAAGGAGTGASTPTSGGNTPVSGSEPTFATVSVPEPPASHAPTQKDLDNLVEELKREAAPQAAAQLEAQESAKPPPAPISAPLLPADEEQPDFGQRGSAGAGFLPEEGIPAPLPPNAGAMFVDDAEDAAFDLSVNPEDNQFEAPPSKHVTHPATSVLPSVEPIVDSDFVEGAFGEPETLEAALGADDGPVPSKEPTAVDAPSVNKSPAPEVAAPAAPIAPTPSTAPAPDSAHHHPHAAHADRYAADTDFTPAANIPADWVRSDPAPIPDQESGPVHASALFTDEAESAAFDIPDVEEDTSLIPPPPKAHASSAPPQATKDVGGVGAGSAPAGWVSSDPAPIPDQEGGPVHASALFSDEAESAAFDIPDVEEDTSLISEQASAAPAQTTSAPSQTTGIPADWVRSDPAPIPDQEGGPVHPSALFSDEAQTAAFGVPDVEEDTSLLKTNSTPQASAGIPADWVRSDPAPIPDQEGGPVHASALFTDDAESAAFGIPDVEEDTSLLQGQTRAAVHPAADPSPPQAPETGVSVGSAPAGWVRSDPAPIPDQESGPIHASALFTDDAESAAFDIPDVEEDTGLLRKDEGLLQAAQPARRGIPADWVRSDPAPLPDQQPAPTAASALFTDDAEEAAFDIPDAIEATNDAGAASLFTSDADQGVFDIGNAPQEQPAYAPHGDGASAAALFPDEVESIAFDIPTDIDVADGTVDLSSTVAQVEGVPAPQPPHQLSTAAAALFIDDSEEIAFDIGQPEELQPSAGAASTGPGKAGRNEPEAAVANTSIHSMFAGDDDWLVDTSNDDTLDFGRTADKPSTLDTMDDGDEAALEIPDGWYDDDGSWHWYTDEEREAVRQSMLGDSAWNTAPDTSATLAPAQSENAARRTPQPEAQSAVATAAALAATAAGIGAAAVASSAYTPAPVANPYAPAPAPNPYAPAPADPYAPVKKPPPAPQPNPYTPGPSAYGGYRPTPAAQQPGALYTPGFQSFSPAAGVPGVPNAYAPAPTASPYAPVQSAYAPTPYAPAAVDTAVPYDPYAPQPGVTSPVSPKKAPEPKQPPKRVSSNAYDPPPLKPQKSFIRAAPIVTPVEPFVPPPLPGAPVNKAAPPPAPPAGPPKGRPASQRAPSFNECPLSPPARIPSTGANNAYDPPIVIRNTPPPAAVSQPSPYAPAGYSPASNPAALPISPPAGPPKRLPPSTQTQPPPKTSFDPPMRPPSRPNSRHASKPVFAAPPPAGASHAAAPPVPPVPPIPAEFQPPPPTRPPQGASPAFQQPPLPSQPEVAQPPPPPRGPSRGASKSPAFVPPPVSRTPPPRVPSPQRNASLSPPPVSRSPPPRVTSPQRNASISPPPSTWPPQRGPSPGLGGPLRRVSSSHTAPPLVPSPLRNESTLPSQDERQAPSHDDFDPEGGAGNIWDDDEDDQPISTGRPRRESPTKAVPAPSGYEPHVPEPAQSSYEPAPYVPPQPPVQSPKQYPSQPPPLPPQRPPSRPQYEAVRHLSPKPASLPPLQSPSATEYTTGFGAPPVDSRGQNFEAVPIQEPKEQERATLPVDDPYAAPTDPYAPVSAAPAPPAPAPAPADDYNPYGPSAPSRAATNDYNPYAPPPAGPPSRSNDYNPYDAKPTHTSQPSYSSQTSQPPQGQRGHASKPSWTSQTSQNGTDPYAPSQQRNVSGDPYAPTHQPNVNAGFTPHSAKTDDYNPYSPYGPQSSTYEPSPYAPAPSNNATENLYSPALDPYGPRTVSPQATFGMPPQQPNYFQSMGPADPTYVPQQVLEQRPVSEDPLGRCTPFARNVPIATFGFGGVLVTGFPGGADADSPADGAVYGYGSHRGRLTIRPVGEVAEATALGSPETVFPGPLVFDTSAPRGAAGDKKKREAVLTYLTTRAEEIERGLPYLKSSASRARREEEAKLVIVRVLTAFIQGNGRVFGQPEAEAAWRGAFQPPASSQSVAPLSNGLGAQSGPTTARASPAQLEQLSSLLLTGEKREAAQYAASAGLWSHALVISSSVDAALWREMVSRFSVADLGATQTAGLKAAYAIFSGVGNSTVDDLFTAANVTDDSSDQWRDVIGAVVFNGKATDLICLDELGSRFARSGLINAAQICFLLSPNSPFSDMSPGAGERHVMFVENARDEDGEIFAEIAEYARSLVPTPKGVDVPHPSLPQLLPYKLHRAWRAAELGDTELARKYCDSVEAASKPTKTSPAGLKRHLAASMEDLLERLTGTPSVNGSSGLGVRKSKSSATLGSWIEGRLTKFIAGEDETPEAAKPAAASPAKKDVPVGPFSHFSSISPNASGAISRTPSALDMSQPSTANSLLDPSTAFTPGTGATGSAYSPWGGNDETDEPATAASVDLGDDGGEFINPMGNLVFGAATTPAVSDYTPKPAANDFDDDDDDLGFGNAALSRNKTPVVADKNGDDGNSYEPKPADKGKGKAAAAPATPAPAEKAPDGKAEKAGWFGGWFGGKKKEEGQAGGTGYTKANLGDSSSMVYDPDLKRWVVKGAKSAATTPKPAPPPPARAQTASPSHNPREAVAGRAATATPPPVPPIPANLPPSRRPSGPPSSLGGAPPSGPPSRPSSSAPPPGGPPKAATPSLDDLLTRPPSGRPSSGAGAKKKRAANKYVDVFQPGTQ</sequence>
<feature type="compositionally biased region" description="Polar residues" evidence="8">
    <location>
        <begin position="90"/>
        <end position="102"/>
    </location>
</feature>
<feature type="compositionally biased region" description="Low complexity" evidence="8">
    <location>
        <begin position="452"/>
        <end position="467"/>
    </location>
</feature>
<evidence type="ECO:0000256" key="7">
    <source>
        <dbReference type="RuleBase" id="RU364101"/>
    </source>
</evidence>
<evidence type="ECO:0000259" key="10">
    <source>
        <dbReference type="Pfam" id="PF12932"/>
    </source>
</evidence>
<feature type="region of interest" description="Disordered" evidence="8">
    <location>
        <begin position="452"/>
        <end position="484"/>
    </location>
</feature>
<feature type="domain" description="Sec16 Sec23-binding" evidence="9">
    <location>
        <begin position="2036"/>
        <end position="2318"/>
    </location>
</feature>
<feature type="compositionally biased region" description="Low complexity" evidence="8">
    <location>
        <begin position="42"/>
        <end position="51"/>
    </location>
</feature>
<feature type="compositionally biased region" description="Pro residues" evidence="8">
    <location>
        <begin position="1410"/>
        <end position="1421"/>
    </location>
</feature>
<feature type="compositionally biased region" description="Low complexity" evidence="8">
    <location>
        <begin position="2492"/>
        <end position="2504"/>
    </location>
</feature>
<dbReference type="Proteomes" id="UP001565368">
    <property type="component" value="Unassembled WGS sequence"/>
</dbReference>
<feature type="region of interest" description="Disordered" evidence="8">
    <location>
        <begin position="819"/>
        <end position="842"/>
    </location>
</feature>
<feature type="region of interest" description="Disordered" evidence="8">
    <location>
        <begin position="2005"/>
        <end position="2027"/>
    </location>
</feature>
<proteinExistence type="inferred from homology"/>
<feature type="compositionally biased region" description="Low complexity" evidence="8">
    <location>
        <begin position="399"/>
        <end position="408"/>
    </location>
</feature>
<feature type="region of interest" description="Disordered" evidence="8">
    <location>
        <begin position="926"/>
        <end position="955"/>
    </location>
</feature>
<dbReference type="PANTHER" id="PTHR13402:SF6">
    <property type="entry name" value="SECRETORY 16, ISOFORM I"/>
    <property type="match status" value="1"/>
</dbReference>
<feature type="region of interest" description="Disordered" evidence="8">
    <location>
        <begin position="1061"/>
        <end position="1080"/>
    </location>
</feature>
<feature type="compositionally biased region" description="Pro residues" evidence="8">
    <location>
        <begin position="1248"/>
        <end position="1258"/>
    </location>
</feature>
<feature type="compositionally biased region" description="Polar residues" evidence="8">
    <location>
        <begin position="1709"/>
        <end position="1731"/>
    </location>
</feature>
<dbReference type="Pfam" id="PF12932">
    <property type="entry name" value="Sec16"/>
    <property type="match status" value="1"/>
</dbReference>
<comment type="function">
    <text evidence="6 7">Involved in the initiation of assembly of the COPII coat required for the formation of transport vesicles from the endoplasmic reticulum (ER) and the selection of cargo molecules. Also involved in autophagy.</text>
</comment>
<feature type="region of interest" description="Disordered" evidence="8">
    <location>
        <begin position="584"/>
        <end position="604"/>
    </location>
</feature>
<feature type="compositionally biased region" description="Pro residues" evidence="8">
    <location>
        <begin position="1388"/>
        <end position="1400"/>
    </location>
</feature>
<evidence type="ECO:0000256" key="2">
    <source>
        <dbReference type="ARBA" id="ARBA00005927"/>
    </source>
</evidence>
<dbReference type="InterPro" id="IPR024340">
    <property type="entry name" value="Sec16_CCD"/>
</dbReference>
<feature type="compositionally biased region" description="Pro residues" evidence="8">
    <location>
        <begin position="1306"/>
        <end position="1326"/>
    </location>
</feature>
<gene>
    <name evidence="11" type="ORF">Q8F55_001391</name>
</gene>
<feature type="region of interest" description="Disordered" evidence="8">
    <location>
        <begin position="2348"/>
        <end position="2416"/>
    </location>
</feature>
<name>A0ABR3QFX9_9TREE</name>
<keyword evidence="5 7" id="KW-0931">ER-Golgi transport</keyword>
<evidence type="ECO:0000256" key="8">
    <source>
        <dbReference type="SAM" id="MobiDB-lite"/>
    </source>
</evidence>
<keyword evidence="3 7" id="KW-0813">Transport</keyword>
<evidence type="ECO:0000256" key="6">
    <source>
        <dbReference type="ARBA" id="ARBA00024687"/>
    </source>
</evidence>
<comment type="subcellular location">
    <subcellularLocation>
        <location evidence="1">Endoplasmic reticulum membrane</location>
        <topology evidence="1">Peripheral membrane protein</topology>
        <orientation evidence="1">Cytoplasmic side</orientation>
    </subcellularLocation>
</comment>
<feature type="region of interest" description="Disordered" evidence="8">
    <location>
        <begin position="368"/>
        <end position="422"/>
    </location>
</feature>
<feature type="compositionally biased region" description="Pro residues" evidence="8">
    <location>
        <begin position="1365"/>
        <end position="1379"/>
    </location>
</feature>
<keyword evidence="12" id="KW-1185">Reference proteome</keyword>
<reference evidence="11 12" key="1">
    <citation type="submission" date="2023-08" db="EMBL/GenBank/DDBJ databases">
        <title>Annotated Genome Sequence of Vanrija albida AlHP1.</title>
        <authorList>
            <person name="Herzog R."/>
        </authorList>
    </citation>
    <scope>NUCLEOTIDE SEQUENCE [LARGE SCALE GENOMIC DNA]</scope>
    <source>
        <strain evidence="11 12">AlHP1</strain>
    </source>
</reference>
<evidence type="ECO:0000256" key="3">
    <source>
        <dbReference type="ARBA" id="ARBA00022448"/>
    </source>
</evidence>
<feature type="region of interest" description="Disordered" evidence="8">
    <location>
        <begin position="1"/>
        <end position="191"/>
    </location>
</feature>
<evidence type="ECO:0000256" key="1">
    <source>
        <dbReference type="ARBA" id="ARBA00004397"/>
    </source>
</evidence>
<protein>
    <recommendedName>
        <fullName evidence="7">Protein transport protein sec16</fullName>
    </recommendedName>
</protein>
<feature type="compositionally biased region" description="Low complexity" evidence="8">
    <location>
        <begin position="1"/>
        <end position="30"/>
    </location>
</feature>
<feature type="region of interest" description="Disordered" evidence="8">
    <location>
        <begin position="1005"/>
        <end position="1050"/>
    </location>
</feature>
<keyword evidence="7" id="KW-0653">Protein transport</keyword>
<keyword evidence="4 7" id="KW-0256">Endoplasmic reticulum</keyword>
<feature type="compositionally biased region" description="Pro residues" evidence="8">
    <location>
        <begin position="1265"/>
        <end position="1281"/>
    </location>
</feature>
<feature type="compositionally biased region" description="Low complexity" evidence="8">
    <location>
        <begin position="131"/>
        <end position="144"/>
    </location>
</feature>
<dbReference type="Gene3D" id="1.25.40.1030">
    <property type="match status" value="1"/>
</dbReference>
<feature type="compositionally biased region" description="Low complexity" evidence="8">
    <location>
        <begin position="1611"/>
        <end position="1629"/>
    </location>
</feature>
<evidence type="ECO:0000313" key="11">
    <source>
        <dbReference type="EMBL" id="KAL1413616.1"/>
    </source>
</evidence>
<feature type="compositionally biased region" description="Low complexity" evidence="8">
    <location>
        <begin position="380"/>
        <end position="389"/>
    </location>
</feature>
<feature type="compositionally biased region" description="Pro residues" evidence="8">
    <location>
        <begin position="1169"/>
        <end position="1181"/>
    </location>
</feature>
<feature type="compositionally biased region" description="Low complexity" evidence="8">
    <location>
        <begin position="1227"/>
        <end position="1245"/>
    </location>
</feature>
<comment type="caution">
    <text evidence="11">The sequence shown here is derived from an EMBL/GenBank/DDBJ whole genome shotgun (WGS) entry which is preliminary data.</text>
</comment>
<dbReference type="PANTHER" id="PTHR13402">
    <property type="entry name" value="RGPR-RELATED"/>
    <property type="match status" value="1"/>
</dbReference>
<dbReference type="CDD" id="cd09233">
    <property type="entry name" value="ACE1-Sec16-like"/>
    <property type="match status" value="1"/>
</dbReference>
<feature type="compositionally biased region" description="Basic and acidic residues" evidence="8">
    <location>
        <begin position="1456"/>
        <end position="1466"/>
    </location>
</feature>
<accession>A0ABR3QFX9</accession>
<feature type="compositionally biased region" description="Low complexity" evidence="8">
    <location>
        <begin position="2577"/>
        <end position="2598"/>
    </location>
</feature>
<feature type="compositionally biased region" description="Pro residues" evidence="8">
    <location>
        <begin position="1538"/>
        <end position="1551"/>
    </location>
</feature>
<feature type="compositionally biased region" description="Pro residues" evidence="8">
    <location>
        <begin position="2628"/>
        <end position="2645"/>
    </location>
</feature>
<evidence type="ECO:0000256" key="4">
    <source>
        <dbReference type="ARBA" id="ARBA00022824"/>
    </source>
</evidence>
<dbReference type="PRINTS" id="PR01217">
    <property type="entry name" value="PRICHEXTENSN"/>
</dbReference>
<feature type="compositionally biased region" description="Low complexity" evidence="8">
    <location>
        <begin position="2559"/>
        <end position="2568"/>
    </location>
</feature>
<keyword evidence="7" id="KW-0072">Autophagy</keyword>
<feature type="compositionally biased region" description="Low complexity" evidence="8">
    <location>
        <begin position="63"/>
        <end position="89"/>
    </location>
</feature>
<feature type="compositionally biased region" description="Pro residues" evidence="8">
    <location>
        <begin position="1005"/>
        <end position="1025"/>
    </location>
</feature>
<feature type="compositionally biased region" description="Polar residues" evidence="8">
    <location>
        <begin position="927"/>
        <end position="945"/>
    </location>
</feature>
<dbReference type="RefSeq" id="XP_069213560.1">
    <property type="nucleotide sequence ID" value="XM_069350016.1"/>
</dbReference>
<feature type="region of interest" description="Disordered" evidence="8">
    <location>
        <begin position="1093"/>
        <end position="1812"/>
    </location>
</feature>
<organism evidence="11 12">
    <name type="scientific">Vanrija albida</name>
    <dbReference type="NCBI Taxonomy" id="181172"/>
    <lineage>
        <taxon>Eukaryota</taxon>
        <taxon>Fungi</taxon>
        <taxon>Dikarya</taxon>
        <taxon>Basidiomycota</taxon>
        <taxon>Agaricomycotina</taxon>
        <taxon>Tremellomycetes</taxon>
        <taxon>Trichosporonales</taxon>
        <taxon>Trichosporonaceae</taxon>
        <taxon>Vanrija</taxon>
    </lineage>
</organism>
<feature type="compositionally biased region" description="Basic residues" evidence="8">
    <location>
        <begin position="52"/>
        <end position="62"/>
    </location>
</feature>